<dbReference type="Proteomes" id="UP001314635">
    <property type="component" value="Unassembled WGS sequence"/>
</dbReference>
<evidence type="ECO:0000256" key="3">
    <source>
        <dbReference type="ARBA" id="ARBA00012438"/>
    </source>
</evidence>
<sequence>MMRLSLAMRIGLIVIIGLLVIWIGTLARFYRSRTADLEGAAPPPARLAALVELMESTPPRERGRIIAATSSDRFEVRLIDEAAAARLPQADPTQLTLKPGLREAYADALGSRRWAIGPVSEPDSRWWPRLARAPHNAMEFRIALNDGEILQVDSRASLVVTQQGLPIGFGAGLFGTVVALLALVIMQRETRPLVRLAAAVDRVDPAGARVPLPDIRRNAPEVRAVVTAFGRLQDRLAELIQARMALVGGIAHDVRTFATRLRLRVDQIPDDAERQRAVVDISDMIRLLDDALVASRAGAGELPQELIAFDEVVRAEIDDRRNQHAPVRLDRAGESGELLLLGDRLALRRIIANLIDNALKYGRVADVALRTEAAHAVLIVDDQGPGIPPDKRNAMLEPFTRMDMSRNRSTGGAGLGLAVVRTLVEAHGGSIEIADAPRGARIIVRLPLFQDSADGQSHA</sequence>
<dbReference type="RefSeq" id="WP_172236298.1">
    <property type="nucleotide sequence ID" value="NZ_JABFDP010000007.1"/>
</dbReference>
<reference evidence="13" key="1">
    <citation type="journal article" date="2021" name="ISME J.">
        <title>Evolutionary origin and ecological implication of a unique nif island in free-living Bradyrhizobium lineages.</title>
        <authorList>
            <person name="Tao J."/>
        </authorList>
    </citation>
    <scope>NUCLEOTIDE SEQUENCE [LARGE SCALE GENOMIC DNA]</scope>
    <source>
        <strain evidence="13">SZCCT0094</strain>
    </source>
</reference>
<keyword evidence="7 12" id="KW-0418">Kinase</keyword>
<evidence type="ECO:0000256" key="2">
    <source>
        <dbReference type="ARBA" id="ARBA00004370"/>
    </source>
</evidence>
<dbReference type="PROSITE" id="PS50885">
    <property type="entry name" value="HAMP"/>
    <property type="match status" value="1"/>
</dbReference>
<feature type="transmembrane region" description="Helical" evidence="9">
    <location>
        <begin position="165"/>
        <end position="186"/>
    </location>
</feature>
<feature type="domain" description="HAMP" evidence="11">
    <location>
        <begin position="187"/>
        <end position="241"/>
    </location>
</feature>
<dbReference type="PROSITE" id="PS50109">
    <property type="entry name" value="HIS_KIN"/>
    <property type="match status" value="1"/>
</dbReference>
<evidence type="ECO:0000256" key="5">
    <source>
        <dbReference type="ARBA" id="ARBA00022679"/>
    </source>
</evidence>
<dbReference type="PRINTS" id="PR00344">
    <property type="entry name" value="BCTRLSENSOR"/>
</dbReference>
<evidence type="ECO:0000259" key="10">
    <source>
        <dbReference type="PROSITE" id="PS50109"/>
    </source>
</evidence>
<feature type="domain" description="Histidine kinase" evidence="10">
    <location>
        <begin position="249"/>
        <end position="450"/>
    </location>
</feature>
<keyword evidence="9" id="KW-0472">Membrane</keyword>
<dbReference type="InterPro" id="IPR005467">
    <property type="entry name" value="His_kinase_dom"/>
</dbReference>
<evidence type="ECO:0000256" key="8">
    <source>
        <dbReference type="ARBA" id="ARBA00022840"/>
    </source>
</evidence>
<evidence type="ECO:0000256" key="1">
    <source>
        <dbReference type="ARBA" id="ARBA00000085"/>
    </source>
</evidence>
<organism evidence="12 13">
    <name type="scientific">Bradyrhizobium denitrificans</name>
    <dbReference type="NCBI Taxonomy" id="2734912"/>
    <lineage>
        <taxon>Bacteria</taxon>
        <taxon>Pseudomonadati</taxon>
        <taxon>Pseudomonadota</taxon>
        <taxon>Alphaproteobacteria</taxon>
        <taxon>Hyphomicrobiales</taxon>
        <taxon>Nitrobacteraceae</taxon>
        <taxon>Bradyrhizobium</taxon>
    </lineage>
</organism>
<dbReference type="EC" id="2.7.13.3" evidence="3"/>
<dbReference type="GO" id="GO:0016301">
    <property type="term" value="F:kinase activity"/>
    <property type="evidence" value="ECO:0007669"/>
    <property type="project" value="UniProtKB-KW"/>
</dbReference>
<dbReference type="SUPFAM" id="SSF47384">
    <property type="entry name" value="Homodimeric domain of signal transducing histidine kinase"/>
    <property type="match status" value="1"/>
</dbReference>
<dbReference type="SMART" id="SM00387">
    <property type="entry name" value="HATPase_c"/>
    <property type="match status" value="1"/>
</dbReference>
<comment type="catalytic activity">
    <reaction evidence="1">
        <text>ATP + protein L-histidine = ADP + protein N-phospho-L-histidine.</text>
        <dbReference type="EC" id="2.7.13.3"/>
    </reaction>
</comment>
<keyword evidence="5" id="KW-0808">Transferase</keyword>
<dbReference type="InterPro" id="IPR036097">
    <property type="entry name" value="HisK_dim/P_sf"/>
</dbReference>
<dbReference type="EMBL" id="JAFCLK010000029">
    <property type="protein sequence ID" value="MBR1139370.1"/>
    <property type="molecule type" value="Genomic_DNA"/>
</dbReference>
<comment type="subcellular location">
    <subcellularLocation>
        <location evidence="2">Membrane</location>
    </subcellularLocation>
</comment>
<evidence type="ECO:0000313" key="13">
    <source>
        <dbReference type="Proteomes" id="UP001314635"/>
    </source>
</evidence>
<keyword evidence="6" id="KW-0547">Nucleotide-binding</keyword>
<dbReference type="CDD" id="cd00075">
    <property type="entry name" value="HATPase"/>
    <property type="match status" value="1"/>
</dbReference>
<dbReference type="InterPro" id="IPR004358">
    <property type="entry name" value="Sig_transdc_His_kin-like_C"/>
</dbReference>
<keyword evidence="13" id="KW-1185">Reference proteome</keyword>
<dbReference type="PANTHER" id="PTHR44936:SF10">
    <property type="entry name" value="SENSOR PROTEIN RSTB"/>
    <property type="match status" value="1"/>
</dbReference>
<dbReference type="PANTHER" id="PTHR44936">
    <property type="entry name" value="SENSOR PROTEIN CREC"/>
    <property type="match status" value="1"/>
</dbReference>
<dbReference type="InterPro" id="IPR003594">
    <property type="entry name" value="HATPase_dom"/>
</dbReference>
<dbReference type="Gene3D" id="3.30.565.10">
    <property type="entry name" value="Histidine kinase-like ATPase, C-terminal domain"/>
    <property type="match status" value="1"/>
</dbReference>
<gene>
    <name evidence="12" type="ORF">JQ619_26795</name>
</gene>
<keyword evidence="4" id="KW-0597">Phosphoprotein</keyword>
<keyword evidence="9" id="KW-0812">Transmembrane</keyword>
<dbReference type="InterPro" id="IPR036890">
    <property type="entry name" value="HATPase_C_sf"/>
</dbReference>
<dbReference type="SUPFAM" id="SSF55874">
    <property type="entry name" value="ATPase domain of HSP90 chaperone/DNA topoisomerase II/histidine kinase"/>
    <property type="match status" value="1"/>
</dbReference>
<dbReference type="Gene3D" id="1.10.287.130">
    <property type="match status" value="1"/>
</dbReference>
<comment type="caution">
    <text evidence="12">The sequence shown here is derived from an EMBL/GenBank/DDBJ whole genome shotgun (WGS) entry which is preliminary data.</text>
</comment>
<accession>A0ABS5GDD8</accession>
<evidence type="ECO:0000256" key="6">
    <source>
        <dbReference type="ARBA" id="ARBA00022741"/>
    </source>
</evidence>
<dbReference type="Pfam" id="PF02518">
    <property type="entry name" value="HATPase_c"/>
    <property type="match status" value="1"/>
</dbReference>
<keyword evidence="9" id="KW-1133">Transmembrane helix</keyword>
<keyword evidence="8" id="KW-0067">ATP-binding</keyword>
<name>A0ABS5GDD8_9BRAD</name>
<dbReference type="InterPro" id="IPR050980">
    <property type="entry name" value="2C_sensor_his_kinase"/>
</dbReference>
<evidence type="ECO:0000256" key="9">
    <source>
        <dbReference type="SAM" id="Phobius"/>
    </source>
</evidence>
<proteinExistence type="predicted"/>
<evidence type="ECO:0000256" key="4">
    <source>
        <dbReference type="ARBA" id="ARBA00022553"/>
    </source>
</evidence>
<feature type="transmembrane region" description="Helical" evidence="9">
    <location>
        <begin position="6"/>
        <end position="27"/>
    </location>
</feature>
<evidence type="ECO:0000313" key="12">
    <source>
        <dbReference type="EMBL" id="MBR1139370.1"/>
    </source>
</evidence>
<dbReference type="InterPro" id="IPR003660">
    <property type="entry name" value="HAMP_dom"/>
</dbReference>
<protein>
    <recommendedName>
        <fullName evidence="3">histidine kinase</fullName>
        <ecNumber evidence="3">2.7.13.3</ecNumber>
    </recommendedName>
</protein>
<evidence type="ECO:0000259" key="11">
    <source>
        <dbReference type="PROSITE" id="PS50885"/>
    </source>
</evidence>
<evidence type="ECO:0000256" key="7">
    <source>
        <dbReference type="ARBA" id="ARBA00022777"/>
    </source>
</evidence>